<keyword evidence="11" id="KW-0282">Flagellum</keyword>
<evidence type="ECO:0000313" key="11">
    <source>
        <dbReference type="EMBL" id="GLR70728.1"/>
    </source>
</evidence>
<dbReference type="NCBIfam" id="TIGR02473">
    <property type="entry name" value="flagell_FliJ"/>
    <property type="match status" value="1"/>
</dbReference>
<dbReference type="GO" id="GO:0009288">
    <property type="term" value="C:bacterial-type flagellum"/>
    <property type="evidence" value="ECO:0007669"/>
    <property type="project" value="InterPro"/>
</dbReference>
<keyword evidence="11" id="KW-0966">Cell projection</keyword>
<evidence type="ECO:0000256" key="4">
    <source>
        <dbReference type="ARBA" id="ARBA00022448"/>
    </source>
</evidence>
<keyword evidence="5" id="KW-1003">Cell membrane</keyword>
<keyword evidence="12" id="KW-1185">Reference proteome</keyword>
<evidence type="ECO:0000256" key="6">
    <source>
        <dbReference type="ARBA" id="ARBA00022500"/>
    </source>
</evidence>
<dbReference type="GO" id="GO:0005886">
    <property type="term" value="C:plasma membrane"/>
    <property type="evidence" value="ECO:0007669"/>
    <property type="project" value="UniProtKB-SubCell"/>
</dbReference>
<dbReference type="RefSeq" id="WP_284217011.1">
    <property type="nucleotide sequence ID" value="NZ_BSOT01000005.1"/>
</dbReference>
<accession>A0AA37WI95</accession>
<evidence type="ECO:0000313" key="12">
    <source>
        <dbReference type="Proteomes" id="UP001156601"/>
    </source>
</evidence>
<proteinExistence type="inferred from homology"/>
<dbReference type="InterPro" id="IPR012823">
    <property type="entry name" value="Flagell_FliJ"/>
</dbReference>
<organism evidence="11 12">
    <name type="scientific">Agaribacter marinus</name>
    <dbReference type="NCBI Taxonomy" id="1431249"/>
    <lineage>
        <taxon>Bacteria</taxon>
        <taxon>Pseudomonadati</taxon>
        <taxon>Pseudomonadota</taxon>
        <taxon>Gammaproteobacteria</taxon>
        <taxon>Alteromonadales</taxon>
        <taxon>Alteromonadaceae</taxon>
        <taxon>Agaribacter</taxon>
    </lineage>
</organism>
<evidence type="ECO:0000256" key="7">
    <source>
        <dbReference type="ARBA" id="ARBA00022795"/>
    </source>
</evidence>
<dbReference type="InterPro" id="IPR053716">
    <property type="entry name" value="Flag_assembly_chemotaxis_eff"/>
</dbReference>
<evidence type="ECO:0000256" key="1">
    <source>
        <dbReference type="ARBA" id="ARBA00004413"/>
    </source>
</evidence>
<comment type="similarity">
    <text evidence="2">Belongs to the FliJ family.</text>
</comment>
<dbReference type="EMBL" id="BSOT01000005">
    <property type="protein sequence ID" value="GLR70728.1"/>
    <property type="molecule type" value="Genomic_DNA"/>
</dbReference>
<dbReference type="AlphaFoldDB" id="A0AA37WI95"/>
<evidence type="ECO:0000256" key="10">
    <source>
        <dbReference type="ARBA" id="ARBA00023225"/>
    </source>
</evidence>
<dbReference type="GO" id="GO:0044781">
    <property type="term" value="P:bacterial-type flagellum organization"/>
    <property type="evidence" value="ECO:0007669"/>
    <property type="project" value="UniProtKB-KW"/>
</dbReference>
<dbReference type="PANTHER" id="PTHR38786:SF1">
    <property type="entry name" value="FLAGELLAR FLIJ PROTEIN"/>
    <property type="match status" value="1"/>
</dbReference>
<keyword evidence="10" id="KW-1006">Bacterial flagellum protein export</keyword>
<keyword evidence="7" id="KW-1005">Bacterial flagellum biogenesis</keyword>
<keyword evidence="6" id="KW-0145">Chemotaxis</keyword>
<evidence type="ECO:0000256" key="8">
    <source>
        <dbReference type="ARBA" id="ARBA00022927"/>
    </source>
</evidence>
<protein>
    <recommendedName>
        <fullName evidence="3">Flagellar FliJ protein</fullName>
    </recommendedName>
</protein>
<evidence type="ECO:0000256" key="2">
    <source>
        <dbReference type="ARBA" id="ARBA00010004"/>
    </source>
</evidence>
<keyword evidence="9" id="KW-0472">Membrane</keyword>
<dbReference type="PANTHER" id="PTHR38786">
    <property type="entry name" value="FLAGELLAR FLIJ PROTEIN"/>
    <property type="match status" value="1"/>
</dbReference>
<keyword evidence="8" id="KW-0653">Protein transport</keyword>
<dbReference type="Proteomes" id="UP001156601">
    <property type="component" value="Unassembled WGS sequence"/>
</dbReference>
<gene>
    <name evidence="11" type="primary">fliJ</name>
    <name evidence="11" type="ORF">GCM10007852_16360</name>
</gene>
<dbReference type="InterPro" id="IPR052570">
    <property type="entry name" value="FliJ"/>
</dbReference>
<keyword evidence="4" id="KW-0813">Transport</keyword>
<dbReference type="GO" id="GO:0006935">
    <property type="term" value="P:chemotaxis"/>
    <property type="evidence" value="ECO:0007669"/>
    <property type="project" value="UniProtKB-KW"/>
</dbReference>
<reference evidence="11" key="1">
    <citation type="journal article" date="2014" name="Int. J. Syst. Evol. Microbiol.">
        <title>Complete genome sequence of Corynebacterium casei LMG S-19264T (=DSM 44701T), isolated from a smear-ripened cheese.</title>
        <authorList>
            <consortium name="US DOE Joint Genome Institute (JGI-PGF)"/>
            <person name="Walter F."/>
            <person name="Albersmeier A."/>
            <person name="Kalinowski J."/>
            <person name="Ruckert C."/>
        </authorList>
    </citation>
    <scope>NUCLEOTIDE SEQUENCE</scope>
    <source>
        <strain evidence="11">NBRC 110023</strain>
    </source>
</reference>
<dbReference type="Gene3D" id="1.10.287.1700">
    <property type="match status" value="1"/>
</dbReference>
<evidence type="ECO:0000256" key="3">
    <source>
        <dbReference type="ARBA" id="ARBA00020392"/>
    </source>
</evidence>
<dbReference type="GO" id="GO:0071973">
    <property type="term" value="P:bacterial-type flagellum-dependent cell motility"/>
    <property type="evidence" value="ECO:0007669"/>
    <property type="project" value="InterPro"/>
</dbReference>
<dbReference type="GO" id="GO:0015031">
    <property type="term" value="P:protein transport"/>
    <property type="evidence" value="ECO:0007669"/>
    <property type="project" value="UniProtKB-KW"/>
</dbReference>
<reference evidence="11" key="2">
    <citation type="submission" date="2023-01" db="EMBL/GenBank/DDBJ databases">
        <title>Draft genome sequence of Agaribacter marinus strain NBRC 110023.</title>
        <authorList>
            <person name="Sun Q."/>
            <person name="Mori K."/>
        </authorList>
    </citation>
    <scope>NUCLEOTIDE SEQUENCE</scope>
    <source>
        <strain evidence="11">NBRC 110023</strain>
    </source>
</reference>
<evidence type="ECO:0000256" key="9">
    <source>
        <dbReference type="ARBA" id="ARBA00023136"/>
    </source>
</evidence>
<comment type="subcellular location">
    <subcellularLocation>
        <location evidence="1">Cell membrane</location>
        <topology evidence="1">Peripheral membrane protein</topology>
        <orientation evidence="1">Cytoplasmic side</orientation>
    </subcellularLocation>
</comment>
<keyword evidence="11" id="KW-0969">Cilium</keyword>
<name>A0AA37WI95_9ALTE</name>
<comment type="caution">
    <text evidence="11">The sequence shown here is derived from an EMBL/GenBank/DDBJ whole genome shotgun (WGS) entry which is preliminary data.</text>
</comment>
<sequence>MASIEQLGLVATLEDKKSKSLLQQYQQAKQYLFENQQKLAGLEQYRLDYLQQIKQKVANGVGAKALIQHQNFVGKLDKACQQQVQIINQAVLVSDQRKTQWLAQEAKAKAIDKLIDKSKAKRHLTQTRQEQKLFDEFSLQQFYRKTHSS</sequence>
<evidence type="ECO:0000256" key="5">
    <source>
        <dbReference type="ARBA" id="ARBA00022475"/>
    </source>
</evidence>
<dbReference type="Pfam" id="PF02050">
    <property type="entry name" value="FliJ"/>
    <property type="match status" value="1"/>
</dbReference>